<sequence length="259" mass="29821">MTIAVIATPPGHSRAFVRQVRSLLSSLRIPMELVLYIMDIADYHPTLRAERKDGMHIDAGWYHDTEACWAAVLYLISPPIPCYLEDTYCRVKKTLWTLEGHDQGWADERRGEYQGACSWYDTCIFRRVPGEPRVSTSLEIISDLWGEFRNPGTGMLEVQELLKPTGWLLVANGDELTWRLQNNRIAERQDHRHVLEWNVDQRGIDPDAKADGSFAGAGFVQALQPGDRIGIWLRAKQRGWECHIKEASVEIMYEFHEFH</sequence>
<name>A0A4V2K1F3_9APHY</name>
<dbReference type="OrthoDB" id="66095at2759"/>
<evidence type="ECO:0000313" key="1">
    <source>
        <dbReference type="EMBL" id="TBU32513.1"/>
    </source>
</evidence>
<dbReference type="AlphaFoldDB" id="A0A4V2K1F3"/>
<dbReference type="Proteomes" id="UP000292957">
    <property type="component" value="Unassembled WGS sequence"/>
</dbReference>
<proteinExistence type="predicted"/>
<gene>
    <name evidence="1" type="ORF">BD311DRAFT_862481</name>
</gene>
<accession>A0A4V2K1F3</accession>
<dbReference type="EMBL" id="ML143394">
    <property type="protein sequence ID" value="TBU32513.1"/>
    <property type="molecule type" value="Genomic_DNA"/>
</dbReference>
<reference evidence="1" key="1">
    <citation type="submission" date="2019-01" db="EMBL/GenBank/DDBJ databases">
        <title>Draft genome sequences of three monokaryotic isolates of the white-rot basidiomycete fungus Dichomitus squalens.</title>
        <authorList>
            <consortium name="DOE Joint Genome Institute"/>
            <person name="Lopez S.C."/>
            <person name="Andreopoulos B."/>
            <person name="Pangilinan J."/>
            <person name="Lipzen A."/>
            <person name="Riley R."/>
            <person name="Ahrendt S."/>
            <person name="Ng V."/>
            <person name="Barry K."/>
            <person name="Daum C."/>
            <person name="Grigoriev I.V."/>
            <person name="Hilden K.S."/>
            <person name="Makela M.R."/>
            <person name="de Vries R.P."/>
        </authorList>
    </citation>
    <scope>NUCLEOTIDE SEQUENCE [LARGE SCALE GENOMIC DNA]</scope>
    <source>
        <strain evidence="1">OM18370.1</strain>
    </source>
</reference>
<protein>
    <submittedName>
        <fullName evidence="1">Uncharacterized protein</fullName>
    </submittedName>
</protein>
<organism evidence="1">
    <name type="scientific">Dichomitus squalens</name>
    <dbReference type="NCBI Taxonomy" id="114155"/>
    <lineage>
        <taxon>Eukaryota</taxon>
        <taxon>Fungi</taxon>
        <taxon>Dikarya</taxon>
        <taxon>Basidiomycota</taxon>
        <taxon>Agaricomycotina</taxon>
        <taxon>Agaricomycetes</taxon>
        <taxon>Polyporales</taxon>
        <taxon>Polyporaceae</taxon>
        <taxon>Dichomitus</taxon>
    </lineage>
</organism>